<dbReference type="AlphaFoldDB" id="A0A0B7AAB8"/>
<accession>A0A0B7AAB8</accession>
<protein>
    <submittedName>
        <fullName evidence="1">Uncharacterized protein</fullName>
    </submittedName>
</protein>
<reference evidence="1" key="1">
    <citation type="submission" date="2014-12" db="EMBL/GenBank/DDBJ databases">
        <title>Insight into the proteome of Arion vulgaris.</title>
        <authorList>
            <person name="Aradska J."/>
            <person name="Bulat T."/>
            <person name="Smidak R."/>
            <person name="Sarate P."/>
            <person name="Gangsoo J."/>
            <person name="Sialana F."/>
            <person name="Bilban M."/>
            <person name="Lubec G."/>
        </authorList>
    </citation>
    <scope>NUCLEOTIDE SEQUENCE</scope>
    <source>
        <tissue evidence="1">Skin</tissue>
    </source>
</reference>
<dbReference type="EMBL" id="HACG01030752">
    <property type="protein sequence ID" value="CEK77617.1"/>
    <property type="molecule type" value="Transcribed_RNA"/>
</dbReference>
<gene>
    <name evidence="1" type="primary">ORF105746</name>
</gene>
<proteinExistence type="predicted"/>
<sequence length="51" mass="6183">MHRVSPALHRKRMKTHLDETSFAKKKNENFFGFLNITKEKNENSFLFPNFR</sequence>
<name>A0A0B7AAB8_9EUPU</name>
<organism evidence="1">
    <name type="scientific">Arion vulgaris</name>
    <dbReference type="NCBI Taxonomy" id="1028688"/>
    <lineage>
        <taxon>Eukaryota</taxon>
        <taxon>Metazoa</taxon>
        <taxon>Spiralia</taxon>
        <taxon>Lophotrochozoa</taxon>
        <taxon>Mollusca</taxon>
        <taxon>Gastropoda</taxon>
        <taxon>Heterobranchia</taxon>
        <taxon>Euthyneura</taxon>
        <taxon>Panpulmonata</taxon>
        <taxon>Eupulmonata</taxon>
        <taxon>Stylommatophora</taxon>
        <taxon>Helicina</taxon>
        <taxon>Arionoidea</taxon>
        <taxon>Arionidae</taxon>
        <taxon>Arion</taxon>
    </lineage>
</organism>
<evidence type="ECO:0000313" key="1">
    <source>
        <dbReference type="EMBL" id="CEK77617.1"/>
    </source>
</evidence>